<gene>
    <name evidence="1" type="ORF">GCM10011511_09780</name>
</gene>
<protein>
    <recommendedName>
        <fullName evidence="3">Carboxypeptidase regulatory-like domain-containing protein</fullName>
    </recommendedName>
</protein>
<dbReference type="AlphaFoldDB" id="A0A8J2U9J7"/>
<keyword evidence="2" id="KW-1185">Reference proteome</keyword>
<reference evidence="1" key="1">
    <citation type="journal article" date="2014" name="Int. J. Syst. Evol. Microbiol.">
        <title>Complete genome sequence of Corynebacterium casei LMG S-19264T (=DSM 44701T), isolated from a smear-ripened cheese.</title>
        <authorList>
            <consortium name="US DOE Joint Genome Institute (JGI-PGF)"/>
            <person name="Walter F."/>
            <person name="Albersmeier A."/>
            <person name="Kalinowski J."/>
            <person name="Ruckert C."/>
        </authorList>
    </citation>
    <scope>NUCLEOTIDE SEQUENCE</scope>
    <source>
        <strain evidence="1">CGMCC 1.15448</strain>
    </source>
</reference>
<sequence>MAAINESPMEVTGEVLDRATNRGRNGLTVQAWDASNKITVALGKATTDSNGRFTIRIEYRQYNFPAPPDLYFKVYDADGKNLLGNTADYVIWNSKMQEDVTIYLYTQVQTVSGKDRLGARQALNIANFVQKSDFLGVFNEGKTTLSGTWGMVGDMVSNYIKNINLTPLKVNMSRNAVVNKDVATATSNLRAQNIQVNEVLPYRPSMDSSSLKMMTGAIPPLKSGQKVNLYEVNGTVKYYSVVTATTSATPVTNVPGNPLAPGAPIVHTDMKAMQTEISANRQALAQKDQQIAILLQELDAIRRDQSEIKALLKGKSST</sequence>
<dbReference type="Proteomes" id="UP000607559">
    <property type="component" value="Unassembled WGS sequence"/>
</dbReference>
<organism evidence="1 2">
    <name type="scientific">Puia dinghuensis</name>
    <dbReference type="NCBI Taxonomy" id="1792502"/>
    <lineage>
        <taxon>Bacteria</taxon>
        <taxon>Pseudomonadati</taxon>
        <taxon>Bacteroidota</taxon>
        <taxon>Chitinophagia</taxon>
        <taxon>Chitinophagales</taxon>
        <taxon>Chitinophagaceae</taxon>
        <taxon>Puia</taxon>
    </lineage>
</organism>
<dbReference type="EMBL" id="BMJC01000001">
    <property type="protein sequence ID" value="GGA88607.1"/>
    <property type="molecule type" value="Genomic_DNA"/>
</dbReference>
<name>A0A8J2U9J7_9BACT</name>
<dbReference type="RefSeq" id="WP_188929107.1">
    <property type="nucleotide sequence ID" value="NZ_BMJC01000001.1"/>
</dbReference>
<evidence type="ECO:0000313" key="2">
    <source>
        <dbReference type="Proteomes" id="UP000607559"/>
    </source>
</evidence>
<evidence type="ECO:0000313" key="1">
    <source>
        <dbReference type="EMBL" id="GGA88607.1"/>
    </source>
</evidence>
<proteinExistence type="predicted"/>
<accession>A0A8J2U9J7</accession>
<evidence type="ECO:0008006" key="3">
    <source>
        <dbReference type="Google" id="ProtNLM"/>
    </source>
</evidence>
<comment type="caution">
    <text evidence="1">The sequence shown here is derived from an EMBL/GenBank/DDBJ whole genome shotgun (WGS) entry which is preliminary data.</text>
</comment>
<reference evidence="1" key="2">
    <citation type="submission" date="2020-09" db="EMBL/GenBank/DDBJ databases">
        <authorList>
            <person name="Sun Q."/>
            <person name="Zhou Y."/>
        </authorList>
    </citation>
    <scope>NUCLEOTIDE SEQUENCE</scope>
    <source>
        <strain evidence="1">CGMCC 1.15448</strain>
    </source>
</reference>